<evidence type="ECO:0000256" key="6">
    <source>
        <dbReference type="ARBA" id="ARBA00023163"/>
    </source>
</evidence>
<dbReference type="AlphaFoldDB" id="A0AAP0JA76"/>
<keyword evidence="5" id="KW-0238">DNA-binding</keyword>
<evidence type="ECO:0000256" key="1">
    <source>
        <dbReference type="ARBA" id="ARBA00004123"/>
    </source>
</evidence>
<comment type="subcellular location">
    <subcellularLocation>
        <location evidence="2">Endoplasmic reticulum membrane</location>
        <topology evidence="2">Single-pass membrane protein</topology>
    </subcellularLocation>
    <subcellularLocation>
        <location evidence="1">Nucleus</location>
    </subcellularLocation>
</comment>
<reference evidence="10 11" key="1">
    <citation type="submission" date="2024-01" db="EMBL/GenBank/DDBJ databases">
        <title>Genome assemblies of Stephania.</title>
        <authorList>
            <person name="Yang L."/>
        </authorList>
    </citation>
    <scope>NUCLEOTIDE SEQUENCE [LARGE SCALE GENOMIC DNA]</scope>
    <source>
        <strain evidence="10">QJT</strain>
        <tissue evidence="10">Leaf</tissue>
    </source>
</reference>
<dbReference type="PROSITE" id="PS50217">
    <property type="entry name" value="BZIP"/>
    <property type="match status" value="1"/>
</dbReference>
<dbReference type="SUPFAM" id="SSF57959">
    <property type="entry name" value="Leucine zipper domain"/>
    <property type="match status" value="1"/>
</dbReference>
<dbReference type="GO" id="GO:0003677">
    <property type="term" value="F:DNA binding"/>
    <property type="evidence" value="ECO:0007669"/>
    <property type="project" value="UniProtKB-KW"/>
</dbReference>
<evidence type="ECO:0000256" key="4">
    <source>
        <dbReference type="ARBA" id="ARBA00023015"/>
    </source>
</evidence>
<dbReference type="SMART" id="SM00338">
    <property type="entry name" value="BRLZ"/>
    <property type="match status" value="1"/>
</dbReference>
<keyword evidence="4" id="KW-0805">Transcription regulation</keyword>
<dbReference type="GO" id="GO:0003700">
    <property type="term" value="F:DNA-binding transcription factor activity"/>
    <property type="evidence" value="ECO:0007669"/>
    <property type="project" value="InterPro"/>
</dbReference>
<evidence type="ECO:0000313" key="10">
    <source>
        <dbReference type="EMBL" id="KAK9129137.1"/>
    </source>
</evidence>
<keyword evidence="11" id="KW-1185">Reference proteome</keyword>
<evidence type="ECO:0000256" key="2">
    <source>
        <dbReference type="ARBA" id="ARBA00004389"/>
    </source>
</evidence>
<sequence>MEGTMVDLVDGETCSDLNFDDLLLSFESDDGFADVFGDANNDLLLPPPPQPNPINNYEDQVVVVSNNNNPSPSPDYKLTTTSGGGGGSWGIREVEKMLLMEDENKLEEGNQECFHQIFSQILHQVSDDHHPDNNQVKTPDEEEEDLEEKDHASPDDDQISKKLKRQIRNRDAALRSRERKKMYVKDLEMKSIYLEGECMRLQRLLQCCAAENHALHLQLLNSKAGVASPSKQESAVLLLESLLLGSLLWLVGIVCLSPLPGLLCPALEAAPSMGEKDREIVDLVEQVRGAKNDRVGLGTLRLFFKCKQCKATRGRMKFVSFTHALVA</sequence>
<dbReference type="Gene3D" id="1.20.5.170">
    <property type="match status" value="1"/>
</dbReference>
<evidence type="ECO:0000256" key="7">
    <source>
        <dbReference type="ARBA" id="ARBA00023242"/>
    </source>
</evidence>
<feature type="region of interest" description="Disordered" evidence="8">
    <location>
        <begin position="68"/>
        <end position="87"/>
    </location>
</feature>
<keyword evidence="7" id="KW-0539">Nucleus</keyword>
<dbReference type="EMBL" id="JBBNAE010000004">
    <property type="protein sequence ID" value="KAK9129137.1"/>
    <property type="molecule type" value="Genomic_DNA"/>
</dbReference>
<dbReference type="Pfam" id="PF00170">
    <property type="entry name" value="bZIP_1"/>
    <property type="match status" value="1"/>
</dbReference>
<gene>
    <name evidence="10" type="ORF">Sjap_009624</name>
</gene>
<dbReference type="GO" id="GO:0005789">
    <property type="term" value="C:endoplasmic reticulum membrane"/>
    <property type="evidence" value="ECO:0007669"/>
    <property type="project" value="UniProtKB-SubCell"/>
</dbReference>
<evidence type="ECO:0000256" key="3">
    <source>
        <dbReference type="ARBA" id="ARBA00007163"/>
    </source>
</evidence>
<comment type="caution">
    <text evidence="10">The sequence shown here is derived from an EMBL/GenBank/DDBJ whole genome shotgun (WGS) entry which is preliminary data.</text>
</comment>
<dbReference type="InterPro" id="IPR046347">
    <property type="entry name" value="bZIP_sf"/>
</dbReference>
<dbReference type="PANTHER" id="PTHR47416">
    <property type="entry name" value="BASIC-LEUCINE ZIPPER TRANSCRIPTION FACTOR F-RELATED"/>
    <property type="match status" value="1"/>
</dbReference>
<feature type="compositionally biased region" description="Basic and acidic residues" evidence="8">
    <location>
        <begin position="148"/>
        <end position="160"/>
    </location>
</feature>
<evidence type="ECO:0000256" key="8">
    <source>
        <dbReference type="SAM" id="MobiDB-lite"/>
    </source>
</evidence>
<dbReference type="PANTHER" id="PTHR47416:SF8">
    <property type="entry name" value="BASIC-LEUCINE ZIPPER TRANSCRIPTION FACTOR E-RELATED"/>
    <property type="match status" value="1"/>
</dbReference>
<evidence type="ECO:0000313" key="11">
    <source>
        <dbReference type="Proteomes" id="UP001417504"/>
    </source>
</evidence>
<dbReference type="InterPro" id="IPR004827">
    <property type="entry name" value="bZIP"/>
</dbReference>
<feature type="region of interest" description="Disordered" evidence="8">
    <location>
        <begin position="127"/>
        <end position="164"/>
    </location>
</feature>
<proteinExistence type="inferred from homology"/>
<accession>A0AAP0JA76</accession>
<evidence type="ECO:0000256" key="5">
    <source>
        <dbReference type="ARBA" id="ARBA00023125"/>
    </source>
</evidence>
<evidence type="ECO:0000259" key="9">
    <source>
        <dbReference type="PROSITE" id="PS50217"/>
    </source>
</evidence>
<protein>
    <recommendedName>
        <fullName evidence="9">BZIP domain-containing protein</fullName>
    </recommendedName>
</protein>
<dbReference type="Proteomes" id="UP001417504">
    <property type="component" value="Unassembled WGS sequence"/>
</dbReference>
<comment type="similarity">
    <text evidence="3">Belongs to the bZIP family.</text>
</comment>
<organism evidence="10 11">
    <name type="scientific">Stephania japonica</name>
    <dbReference type="NCBI Taxonomy" id="461633"/>
    <lineage>
        <taxon>Eukaryota</taxon>
        <taxon>Viridiplantae</taxon>
        <taxon>Streptophyta</taxon>
        <taxon>Embryophyta</taxon>
        <taxon>Tracheophyta</taxon>
        <taxon>Spermatophyta</taxon>
        <taxon>Magnoliopsida</taxon>
        <taxon>Ranunculales</taxon>
        <taxon>Menispermaceae</taxon>
        <taxon>Menispermoideae</taxon>
        <taxon>Cissampelideae</taxon>
        <taxon>Stephania</taxon>
    </lineage>
</organism>
<feature type="domain" description="BZIP" evidence="9">
    <location>
        <begin position="159"/>
        <end position="203"/>
    </location>
</feature>
<keyword evidence="6" id="KW-0804">Transcription</keyword>
<dbReference type="GO" id="GO:0005634">
    <property type="term" value="C:nucleus"/>
    <property type="evidence" value="ECO:0007669"/>
    <property type="project" value="UniProtKB-SubCell"/>
</dbReference>
<name>A0AAP0JA76_9MAGN</name>
<dbReference type="CDD" id="cd14704">
    <property type="entry name" value="bZIP_HY5-like"/>
    <property type="match status" value="1"/>
</dbReference>